<keyword evidence="6 7" id="KW-0472">Membrane</keyword>
<dbReference type="CDD" id="cd03228">
    <property type="entry name" value="ABCC_MRP_Like"/>
    <property type="match status" value="1"/>
</dbReference>
<keyword evidence="5 7" id="KW-1133">Transmembrane helix</keyword>
<evidence type="ECO:0000256" key="2">
    <source>
        <dbReference type="ARBA" id="ARBA00022692"/>
    </source>
</evidence>
<dbReference type="InterPro" id="IPR036640">
    <property type="entry name" value="ABC1_TM_sf"/>
</dbReference>
<dbReference type="PROSITE" id="PS00211">
    <property type="entry name" value="ABC_TRANSPORTER_1"/>
    <property type="match status" value="1"/>
</dbReference>
<evidence type="ECO:0000313" key="10">
    <source>
        <dbReference type="EMBL" id="NIH58226.1"/>
    </source>
</evidence>
<dbReference type="SUPFAM" id="SSF52540">
    <property type="entry name" value="P-loop containing nucleoside triphosphate hydrolases"/>
    <property type="match status" value="1"/>
</dbReference>
<dbReference type="InterPro" id="IPR027417">
    <property type="entry name" value="P-loop_NTPase"/>
</dbReference>
<dbReference type="PANTHER" id="PTHR24221:SF590">
    <property type="entry name" value="COMPONENT LINKED WITH THE ASSEMBLY OF CYTOCHROME' TRANSPORT TRANSMEMBRANE ATP-BINDING PROTEIN ABC TRANSPORTER CYDD-RELATED"/>
    <property type="match status" value="1"/>
</dbReference>
<keyword evidence="3" id="KW-0547">Nucleotide-binding</keyword>
<dbReference type="PROSITE" id="PS50893">
    <property type="entry name" value="ABC_TRANSPORTER_2"/>
    <property type="match status" value="1"/>
</dbReference>
<dbReference type="SUPFAM" id="SSF90123">
    <property type="entry name" value="ABC transporter transmembrane region"/>
    <property type="match status" value="1"/>
</dbReference>
<dbReference type="Gene3D" id="1.20.1560.10">
    <property type="entry name" value="ABC transporter type 1, transmembrane domain"/>
    <property type="match status" value="1"/>
</dbReference>
<dbReference type="InterPro" id="IPR003593">
    <property type="entry name" value="AAA+_ATPase"/>
</dbReference>
<evidence type="ECO:0000259" key="9">
    <source>
        <dbReference type="PROSITE" id="PS50929"/>
    </source>
</evidence>
<evidence type="ECO:0000256" key="7">
    <source>
        <dbReference type="SAM" id="Phobius"/>
    </source>
</evidence>
<keyword evidence="11" id="KW-1185">Reference proteome</keyword>
<feature type="domain" description="ABC transmembrane type-1" evidence="9">
    <location>
        <begin position="21"/>
        <end position="307"/>
    </location>
</feature>
<keyword evidence="4" id="KW-0067">ATP-binding</keyword>
<reference evidence="10 11" key="1">
    <citation type="submission" date="2020-02" db="EMBL/GenBank/DDBJ databases">
        <title>Sequencing the genomes of 1000 actinobacteria strains.</title>
        <authorList>
            <person name="Klenk H.-P."/>
        </authorList>
    </citation>
    <scope>NUCLEOTIDE SEQUENCE [LARGE SCALE GENOMIC DNA]</scope>
    <source>
        <strain evidence="10 11">DSM 19609</strain>
    </source>
</reference>
<accession>A0ABX0SN78</accession>
<dbReference type="InterPro" id="IPR017871">
    <property type="entry name" value="ABC_transporter-like_CS"/>
</dbReference>
<dbReference type="PANTHER" id="PTHR24221">
    <property type="entry name" value="ATP-BINDING CASSETTE SUB-FAMILY B"/>
    <property type="match status" value="1"/>
</dbReference>
<dbReference type="Proteomes" id="UP000749311">
    <property type="component" value="Unassembled WGS sequence"/>
</dbReference>
<evidence type="ECO:0000256" key="1">
    <source>
        <dbReference type="ARBA" id="ARBA00004651"/>
    </source>
</evidence>
<dbReference type="Gene3D" id="3.40.50.300">
    <property type="entry name" value="P-loop containing nucleotide triphosphate hydrolases"/>
    <property type="match status" value="1"/>
</dbReference>
<evidence type="ECO:0000256" key="5">
    <source>
        <dbReference type="ARBA" id="ARBA00022989"/>
    </source>
</evidence>
<sequence>MAPPLDKRLVQRATATRGFLVAVALTGIAGAVCVVAQAWLISRAVAGVFDTRSTDFPGPLPGLGAWAAAVLGVFAVRGVLSWLNAWLAHRASAAVKSQLRTDIMAARLARPADSSVSSSALITLVTQGLDALDGYFSKYLPQLVMAAFIPVLMVAVIAANDLQSAGIIAVTLPLIPLFMVLIGLQTRDQVRRRFRFQTRLANHFADLIAGLPTLQVFGRARAQLRGLRETEDTSRAETMKTLRITFLSSGVLELLSTLSVALVAVSVGFRVVDWDLDLATSLFILILAPEAYLPVRQVGVHFHDSADGTAAAEAAFALIEAGSSRPGGDQPPPDLSSAAIVFDQVSVTYPGADSPALDALSFTLRPGEALVLVGRSGGGKSTALAVLMGLVPPSVGRVRVGGVDLATIDMDAWRRQLAWVGQEPGLLRGTIADNVRLGFEGASDTQVRSALDRAGGSSLDAGRLVGDDGEGLSAGERRRVALARALVRIELGGARLLVLDEPTAGLDQATEAVAVAALRDAGVGALLVTHRPALLRIADEMIAVGGQEANR</sequence>
<evidence type="ECO:0000256" key="4">
    <source>
        <dbReference type="ARBA" id="ARBA00022840"/>
    </source>
</evidence>
<evidence type="ECO:0000259" key="8">
    <source>
        <dbReference type="PROSITE" id="PS50893"/>
    </source>
</evidence>
<feature type="transmembrane region" description="Helical" evidence="7">
    <location>
        <begin position="60"/>
        <end position="80"/>
    </location>
</feature>
<comment type="subcellular location">
    <subcellularLocation>
        <location evidence="1">Cell membrane</location>
        <topology evidence="1">Multi-pass membrane protein</topology>
    </subcellularLocation>
</comment>
<proteinExistence type="predicted"/>
<dbReference type="EMBL" id="JAAMOZ010000002">
    <property type="protein sequence ID" value="NIH58226.1"/>
    <property type="molecule type" value="Genomic_DNA"/>
</dbReference>
<dbReference type="Pfam" id="PF00005">
    <property type="entry name" value="ABC_tran"/>
    <property type="match status" value="1"/>
</dbReference>
<dbReference type="InterPro" id="IPR039421">
    <property type="entry name" value="Type_1_exporter"/>
</dbReference>
<organism evidence="10 11">
    <name type="scientific">Brooklawnia cerclae</name>
    <dbReference type="NCBI Taxonomy" id="349934"/>
    <lineage>
        <taxon>Bacteria</taxon>
        <taxon>Bacillati</taxon>
        <taxon>Actinomycetota</taxon>
        <taxon>Actinomycetes</taxon>
        <taxon>Propionibacteriales</taxon>
        <taxon>Propionibacteriaceae</taxon>
        <taxon>Brooklawnia</taxon>
    </lineage>
</organism>
<protein>
    <submittedName>
        <fullName evidence="10">Thiol reductant ABC exporter CydD subunit</fullName>
    </submittedName>
</protein>
<dbReference type="InterPro" id="IPR003439">
    <property type="entry name" value="ABC_transporter-like_ATP-bd"/>
</dbReference>
<evidence type="ECO:0000256" key="6">
    <source>
        <dbReference type="ARBA" id="ARBA00023136"/>
    </source>
</evidence>
<gene>
    <name evidence="10" type="ORF">FB473_002918</name>
</gene>
<dbReference type="CDD" id="cd18584">
    <property type="entry name" value="ABC_6TM_AarD_CydD"/>
    <property type="match status" value="1"/>
</dbReference>
<name>A0ABX0SN78_9ACTN</name>
<feature type="transmembrane region" description="Helical" evidence="7">
    <location>
        <begin position="20"/>
        <end position="40"/>
    </location>
</feature>
<dbReference type="SMART" id="SM00382">
    <property type="entry name" value="AAA"/>
    <property type="match status" value="1"/>
</dbReference>
<dbReference type="NCBIfam" id="TIGR02857">
    <property type="entry name" value="CydD"/>
    <property type="match status" value="1"/>
</dbReference>
<dbReference type="InterPro" id="IPR011527">
    <property type="entry name" value="ABC1_TM_dom"/>
</dbReference>
<evidence type="ECO:0000313" key="11">
    <source>
        <dbReference type="Proteomes" id="UP000749311"/>
    </source>
</evidence>
<dbReference type="InterPro" id="IPR014216">
    <property type="entry name" value="ABC_transptr_CydD"/>
</dbReference>
<keyword evidence="2 7" id="KW-0812">Transmembrane</keyword>
<dbReference type="PROSITE" id="PS50929">
    <property type="entry name" value="ABC_TM1F"/>
    <property type="match status" value="1"/>
</dbReference>
<feature type="transmembrane region" description="Helical" evidence="7">
    <location>
        <begin position="165"/>
        <end position="184"/>
    </location>
</feature>
<feature type="transmembrane region" description="Helical" evidence="7">
    <location>
        <begin position="244"/>
        <end position="272"/>
    </location>
</feature>
<comment type="caution">
    <text evidence="10">The sequence shown here is derived from an EMBL/GenBank/DDBJ whole genome shotgun (WGS) entry which is preliminary data.</text>
</comment>
<feature type="domain" description="ABC transporter" evidence="8">
    <location>
        <begin position="340"/>
        <end position="551"/>
    </location>
</feature>
<feature type="transmembrane region" description="Helical" evidence="7">
    <location>
        <begin position="139"/>
        <end position="159"/>
    </location>
</feature>
<dbReference type="Pfam" id="PF00664">
    <property type="entry name" value="ABC_membrane"/>
    <property type="match status" value="1"/>
</dbReference>
<evidence type="ECO:0000256" key="3">
    <source>
        <dbReference type="ARBA" id="ARBA00022741"/>
    </source>
</evidence>